<keyword evidence="2" id="KW-1185">Reference proteome</keyword>
<protein>
    <submittedName>
        <fullName evidence="1">Uncharacterized protein</fullName>
    </submittedName>
</protein>
<evidence type="ECO:0000313" key="2">
    <source>
        <dbReference type="Proteomes" id="UP001597344"/>
    </source>
</evidence>
<gene>
    <name evidence="1" type="ORF">ACFSJT_02260</name>
</gene>
<evidence type="ECO:0000313" key="1">
    <source>
        <dbReference type="EMBL" id="MFD2185599.1"/>
    </source>
</evidence>
<dbReference type="RefSeq" id="WP_378318573.1">
    <property type="nucleotide sequence ID" value="NZ_JBHUHY010000002.1"/>
</dbReference>
<dbReference type="Proteomes" id="UP001597344">
    <property type="component" value="Unassembled WGS sequence"/>
</dbReference>
<comment type="caution">
    <text evidence="1">The sequence shown here is derived from an EMBL/GenBank/DDBJ whole genome shotgun (WGS) entry which is preliminary data.</text>
</comment>
<organism evidence="1 2">
    <name type="scientific">Aquimarina celericrescens</name>
    <dbReference type="NCBI Taxonomy" id="1964542"/>
    <lineage>
        <taxon>Bacteria</taxon>
        <taxon>Pseudomonadati</taxon>
        <taxon>Bacteroidota</taxon>
        <taxon>Flavobacteriia</taxon>
        <taxon>Flavobacteriales</taxon>
        <taxon>Flavobacteriaceae</taxon>
        <taxon>Aquimarina</taxon>
    </lineage>
</organism>
<proteinExistence type="predicted"/>
<accession>A0ABW5AUS9</accession>
<name>A0ABW5AUS9_9FLAO</name>
<dbReference type="EMBL" id="JBHUHY010000002">
    <property type="protein sequence ID" value="MFD2185599.1"/>
    <property type="molecule type" value="Genomic_DNA"/>
</dbReference>
<reference evidence="2" key="1">
    <citation type="journal article" date="2019" name="Int. J. Syst. Evol. Microbiol.">
        <title>The Global Catalogue of Microorganisms (GCM) 10K type strain sequencing project: providing services to taxonomists for standard genome sequencing and annotation.</title>
        <authorList>
            <consortium name="The Broad Institute Genomics Platform"/>
            <consortium name="The Broad Institute Genome Sequencing Center for Infectious Disease"/>
            <person name="Wu L."/>
            <person name="Ma J."/>
        </authorList>
    </citation>
    <scope>NUCLEOTIDE SEQUENCE [LARGE SCALE GENOMIC DNA]</scope>
    <source>
        <strain evidence="2">DT92</strain>
    </source>
</reference>
<sequence length="213" mass="25195">MSNTKKVLNDICDYAIYNHSLKLEYGDELECIQSSADYYQVKLGNIENSYTNGEEIYYSIDDNSPKVGIDLSIWWDYYKNEKDDFSKACLLGFLAIKSILQNKAYCKIDNRFWLARMDGRAKSINDVSDLSKELQPFSNHYQTRKIKKELRVHWNLKTYSHYTRGFYVSFQLELEQLIFEAEKRRKSTLEKQHKEREKKARLLALQKLGVSQP</sequence>